<dbReference type="SUPFAM" id="SSF53613">
    <property type="entry name" value="Ribokinase-like"/>
    <property type="match status" value="1"/>
</dbReference>
<feature type="domain" description="Pyridoxamine kinase/Phosphomethylpyrimidine kinase" evidence="16">
    <location>
        <begin position="14"/>
        <end position="257"/>
    </location>
</feature>
<evidence type="ECO:0000256" key="1">
    <source>
        <dbReference type="ARBA" id="ARBA00000151"/>
    </source>
</evidence>
<keyword evidence="12" id="KW-0784">Thiamine biosynthesis</keyword>
<dbReference type="GO" id="GO:0005829">
    <property type="term" value="C:cytosol"/>
    <property type="evidence" value="ECO:0007669"/>
    <property type="project" value="TreeGrafter"/>
</dbReference>
<dbReference type="Proteomes" id="UP000009885">
    <property type="component" value="Unassembled WGS sequence"/>
</dbReference>
<comment type="pathway">
    <text evidence="3">Cofactor biosynthesis; thiamine diphosphate biosynthesis; 4-amino-2-methyl-5-diphosphomethylpyrimidine from 5-amino-1-(5-phospho-D-ribosyl)imidazole: step 3/3.</text>
</comment>
<dbReference type="AlphaFoldDB" id="K9AII5"/>
<evidence type="ECO:0000256" key="14">
    <source>
        <dbReference type="ARBA" id="ARBA00042102"/>
    </source>
</evidence>
<keyword evidence="10 17" id="KW-0418">Kinase</keyword>
<dbReference type="EC" id="2.7.1.49" evidence="5"/>
<protein>
    <recommendedName>
        <fullName evidence="7">Hydroxymethylpyrimidine/phosphomethylpyrimidine kinase</fullName>
        <ecNumber evidence="5">2.7.1.49</ecNumber>
        <ecNumber evidence="6">2.7.4.7</ecNumber>
    </recommendedName>
    <alternativeName>
        <fullName evidence="14">Hydroxymethylpyrimidine kinase</fullName>
    </alternativeName>
    <alternativeName>
        <fullName evidence="15">Hydroxymethylpyrimidine phosphate kinase</fullName>
    </alternativeName>
</protein>
<keyword evidence="8 17" id="KW-0808">Transferase</keyword>
<dbReference type="RefSeq" id="WP_009383912.1">
    <property type="nucleotide sequence ID" value="NZ_AMSQ01000012.1"/>
</dbReference>
<dbReference type="FunFam" id="3.40.1190.20:FF:000003">
    <property type="entry name" value="Phosphomethylpyrimidine kinase ThiD"/>
    <property type="match status" value="1"/>
</dbReference>
<evidence type="ECO:0000256" key="13">
    <source>
        <dbReference type="ARBA" id="ARBA00037917"/>
    </source>
</evidence>
<comment type="caution">
    <text evidence="17">The sequence shown here is derived from an EMBL/GenBank/DDBJ whole genome shotgun (WGS) entry which is preliminary data.</text>
</comment>
<evidence type="ECO:0000256" key="8">
    <source>
        <dbReference type="ARBA" id="ARBA00022679"/>
    </source>
</evidence>
<evidence type="ECO:0000256" key="15">
    <source>
        <dbReference type="ARBA" id="ARBA00043176"/>
    </source>
</evidence>
<evidence type="ECO:0000256" key="3">
    <source>
        <dbReference type="ARBA" id="ARBA00004769"/>
    </source>
</evidence>
<evidence type="ECO:0000256" key="11">
    <source>
        <dbReference type="ARBA" id="ARBA00022840"/>
    </source>
</evidence>
<dbReference type="PANTHER" id="PTHR20858:SF17">
    <property type="entry name" value="HYDROXYMETHYLPYRIMIDINE_PHOSPHOMETHYLPYRIMIDINE KINASE THI20-RELATED"/>
    <property type="match status" value="1"/>
</dbReference>
<dbReference type="InterPro" id="IPR013749">
    <property type="entry name" value="PM/HMP-P_kinase-1"/>
</dbReference>
<organism evidence="17 18">
    <name type="scientific">Staphylococcus massiliensis S46</name>
    <dbReference type="NCBI Taxonomy" id="1229783"/>
    <lineage>
        <taxon>Bacteria</taxon>
        <taxon>Bacillati</taxon>
        <taxon>Bacillota</taxon>
        <taxon>Bacilli</taxon>
        <taxon>Bacillales</taxon>
        <taxon>Staphylococcaceae</taxon>
        <taxon>Staphylococcus</taxon>
    </lineage>
</organism>
<comment type="pathway">
    <text evidence="13">Cofactor biosynthesis; thiamine diphosphate biosynthesis; 4-amino-2-methyl-5-diphosphomethylpyrimidine from 5-amino-1-(5-phospho-D-ribosyl)imidazole: step 2/3.</text>
</comment>
<dbReference type="Gene3D" id="3.40.1190.20">
    <property type="match status" value="1"/>
</dbReference>
<dbReference type="GO" id="GO:0009228">
    <property type="term" value="P:thiamine biosynthetic process"/>
    <property type="evidence" value="ECO:0007669"/>
    <property type="project" value="UniProtKB-KW"/>
</dbReference>
<keyword evidence="9" id="KW-0547">Nucleotide-binding</keyword>
<keyword evidence="18" id="KW-1185">Reference proteome</keyword>
<dbReference type="GO" id="GO:0005524">
    <property type="term" value="F:ATP binding"/>
    <property type="evidence" value="ECO:0007669"/>
    <property type="project" value="UniProtKB-KW"/>
</dbReference>
<accession>K9AII5</accession>
<dbReference type="CDD" id="cd01169">
    <property type="entry name" value="HMPP_kinase"/>
    <property type="match status" value="1"/>
</dbReference>
<keyword evidence="11" id="KW-0067">ATP-binding</keyword>
<evidence type="ECO:0000313" key="18">
    <source>
        <dbReference type="Proteomes" id="UP000009885"/>
    </source>
</evidence>
<comment type="catalytic activity">
    <reaction evidence="1">
        <text>4-amino-5-hydroxymethyl-2-methylpyrimidine + ATP = 4-amino-2-methyl-5-(phosphooxymethyl)pyrimidine + ADP + H(+)</text>
        <dbReference type="Rhea" id="RHEA:23096"/>
        <dbReference type="ChEBI" id="CHEBI:15378"/>
        <dbReference type="ChEBI" id="CHEBI:16892"/>
        <dbReference type="ChEBI" id="CHEBI:30616"/>
        <dbReference type="ChEBI" id="CHEBI:58354"/>
        <dbReference type="ChEBI" id="CHEBI:456216"/>
        <dbReference type="EC" id="2.7.1.49"/>
    </reaction>
</comment>
<dbReference type="PANTHER" id="PTHR20858">
    <property type="entry name" value="PHOSPHOMETHYLPYRIMIDINE KINASE"/>
    <property type="match status" value="1"/>
</dbReference>
<dbReference type="OrthoDB" id="9810880at2"/>
<evidence type="ECO:0000256" key="7">
    <source>
        <dbReference type="ARBA" id="ARBA00019161"/>
    </source>
</evidence>
<dbReference type="GO" id="GO:0008902">
    <property type="term" value="F:hydroxymethylpyrimidine kinase activity"/>
    <property type="evidence" value="ECO:0007669"/>
    <property type="project" value="UniProtKB-EC"/>
</dbReference>
<dbReference type="EMBL" id="AMSQ01000012">
    <property type="protein sequence ID" value="EKU47148.1"/>
    <property type="molecule type" value="Genomic_DNA"/>
</dbReference>
<proteinExistence type="inferred from homology"/>
<dbReference type="InterPro" id="IPR029056">
    <property type="entry name" value="Ribokinase-like"/>
</dbReference>
<evidence type="ECO:0000259" key="16">
    <source>
        <dbReference type="Pfam" id="PF08543"/>
    </source>
</evidence>
<gene>
    <name evidence="17" type="ORF">C273_07907</name>
</gene>
<dbReference type="PATRIC" id="fig|1229783.3.peg.1594"/>
<dbReference type="InterPro" id="IPR004399">
    <property type="entry name" value="HMP/HMP-P_kinase_dom"/>
</dbReference>
<evidence type="ECO:0000256" key="9">
    <source>
        <dbReference type="ARBA" id="ARBA00022741"/>
    </source>
</evidence>
<dbReference type="EC" id="2.7.4.7" evidence="6"/>
<name>K9AII5_9STAP</name>
<dbReference type="eggNOG" id="COG0351">
    <property type="taxonomic scope" value="Bacteria"/>
</dbReference>
<evidence type="ECO:0000313" key="17">
    <source>
        <dbReference type="EMBL" id="EKU47148.1"/>
    </source>
</evidence>
<evidence type="ECO:0000256" key="10">
    <source>
        <dbReference type="ARBA" id="ARBA00022777"/>
    </source>
</evidence>
<dbReference type="NCBIfam" id="TIGR00097">
    <property type="entry name" value="HMP-P_kinase"/>
    <property type="match status" value="1"/>
</dbReference>
<comment type="similarity">
    <text evidence="4">Belongs to the ThiD family.</text>
</comment>
<evidence type="ECO:0000256" key="4">
    <source>
        <dbReference type="ARBA" id="ARBA00009879"/>
    </source>
</evidence>
<dbReference type="STRING" id="1229783.C273_07907"/>
<comment type="catalytic activity">
    <reaction evidence="2">
        <text>4-amino-2-methyl-5-(phosphooxymethyl)pyrimidine + ATP = 4-amino-2-methyl-5-(diphosphooxymethyl)pyrimidine + ADP</text>
        <dbReference type="Rhea" id="RHEA:19893"/>
        <dbReference type="ChEBI" id="CHEBI:30616"/>
        <dbReference type="ChEBI" id="CHEBI:57841"/>
        <dbReference type="ChEBI" id="CHEBI:58354"/>
        <dbReference type="ChEBI" id="CHEBI:456216"/>
        <dbReference type="EC" id="2.7.4.7"/>
    </reaction>
</comment>
<evidence type="ECO:0000256" key="6">
    <source>
        <dbReference type="ARBA" id="ARBA00012963"/>
    </source>
</evidence>
<evidence type="ECO:0000256" key="5">
    <source>
        <dbReference type="ARBA" id="ARBA00012135"/>
    </source>
</evidence>
<dbReference type="Pfam" id="PF08543">
    <property type="entry name" value="Phos_pyr_kin"/>
    <property type="match status" value="1"/>
</dbReference>
<reference evidence="17 18" key="1">
    <citation type="journal article" date="2013" name="Genome Announc.">
        <title>Genome Sequence of Staphylococcus massiliensis Strain S46, Isolated from the Surface of Healthy Human Skin.</title>
        <authorList>
            <person name="Srivastav R."/>
            <person name="Singh A."/>
            <person name="Jangir P.K."/>
            <person name="Kumari C."/>
            <person name="Muduli S."/>
            <person name="Sharma R."/>
        </authorList>
    </citation>
    <scope>NUCLEOTIDE SEQUENCE [LARGE SCALE GENOMIC DNA]</scope>
    <source>
        <strain evidence="17 18">S46</strain>
    </source>
</reference>
<evidence type="ECO:0000256" key="2">
    <source>
        <dbReference type="ARBA" id="ARBA00000565"/>
    </source>
</evidence>
<sequence>MRKPKIALTIAGTDPTGGAGAMADLKSFHACGVYGMAAFTSVLAQNSKGVQHIHNLEVDWLEEQLESVFTDEVPHAMKTGMIPTKEMMEVIASYVKNYQIPYVIDPVMIAKSGDSLMDDKGKSELQNILLPLADVVTPNIPEAEEIVGFKLDSEEKIHQAGKVFIEDIGSKGVIIKGGHLEGNATDYLFTKDQSYTFEQERYDTKHTHGTGCTFSSVITAELAKGKTMYEAVKKAKSFISLAIKYTPEIGQGRGPVNHFAYQKLKGLDDE</sequence>
<dbReference type="GO" id="GO:0008972">
    <property type="term" value="F:phosphomethylpyrimidine kinase activity"/>
    <property type="evidence" value="ECO:0007669"/>
    <property type="project" value="UniProtKB-EC"/>
</dbReference>
<evidence type="ECO:0000256" key="12">
    <source>
        <dbReference type="ARBA" id="ARBA00022977"/>
    </source>
</evidence>